<dbReference type="Pfam" id="PF09035">
    <property type="entry name" value="Tn916-Xis"/>
    <property type="match status" value="1"/>
</dbReference>
<accession>A0A2A6ZY82</accession>
<proteinExistence type="predicted"/>
<gene>
    <name evidence="2" type="ORF">CGS55_11720</name>
    <name evidence="3" type="ORF">CGS56_11995</name>
    <name evidence="1" type="ORF">GKE10_04325</name>
</gene>
<dbReference type="EMBL" id="NMTV01000065">
    <property type="protein sequence ID" value="PDX71836.1"/>
    <property type="molecule type" value="Genomic_DNA"/>
</dbReference>
<dbReference type="AlphaFoldDB" id="A0A2A6ZY82"/>
<comment type="caution">
    <text evidence="2">The sequence shown here is derived from an EMBL/GenBank/DDBJ whole genome shotgun (WGS) entry which is preliminary data.</text>
</comment>
<dbReference type="Proteomes" id="UP000219901">
    <property type="component" value="Unassembled WGS sequence"/>
</dbReference>
<name>A0A2A6ZY82_9FIRM</name>
<dbReference type="EMBL" id="NMTW01000045">
    <property type="protein sequence ID" value="PDX74885.1"/>
    <property type="molecule type" value="Genomic_DNA"/>
</dbReference>
<evidence type="ECO:0000313" key="4">
    <source>
        <dbReference type="Proteomes" id="UP000219901"/>
    </source>
</evidence>
<evidence type="ECO:0000313" key="2">
    <source>
        <dbReference type="EMBL" id="PDX71836.1"/>
    </source>
</evidence>
<evidence type="ECO:0000313" key="1">
    <source>
        <dbReference type="EMBL" id="MSC51148.1"/>
    </source>
</evidence>
<dbReference type="Proteomes" id="UP000462091">
    <property type="component" value="Unassembled WGS sequence"/>
</dbReference>
<organism evidence="2 4">
    <name type="scientific">Faecalibacterium prausnitzii</name>
    <dbReference type="NCBI Taxonomy" id="853"/>
    <lineage>
        <taxon>Bacteria</taxon>
        <taxon>Bacillati</taxon>
        <taxon>Bacillota</taxon>
        <taxon>Clostridia</taxon>
        <taxon>Eubacteriales</taxon>
        <taxon>Oscillospiraceae</taxon>
        <taxon>Faecalibacterium</taxon>
    </lineage>
</organism>
<dbReference type="Proteomes" id="UP000220157">
    <property type="component" value="Unassembled WGS sequence"/>
</dbReference>
<dbReference type="EMBL" id="WKQM01000006">
    <property type="protein sequence ID" value="MSC51148.1"/>
    <property type="molecule type" value="Genomic_DNA"/>
</dbReference>
<dbReference type="InterPro" id="IPR015122">
    <property type="entry name" value="Tn916-Xis"/>
</dbReference>
<reference evidence="4 5" key="1">
    <citation type="journal article" date="2017" name="Front. Microbiol.">
        <title>New Insights into the Diversity of the Genus Faecalibacterium.</title>
        <authorList>
            <person name="Benevides L."/>
            <person name="Burman S."/>
            <person name="Martin R."/>
            <person name="Robert V."/>
            <person name="Thomas M."/>
            <person name="Miquel S."/>
            <person name="Chain F."/>
            <person name="Sokol H."/>
            <person name="Bermudez-Humaran L.G."/>
            <person name="Morrison M."/>
            <person name="Langella P."/>
            <person name="Azevedo V.A."/>
            <person name="Chatel J.M."/>
            <person name="Soares S."/>
        </authorList>
    </citation>
    <scope>NUCLEOTIDE SEQUENCE [LARGE SCALE GENOMIC DNA]</scope>
    <source>
        <strain evidence="2 4">CNCM I 4546</strain>
        <strain evidence="3 5">CNCM I 4573</strain>
    </source>
</reference>
<protein>
    <submittedName>
        <fullName evidence="2">Transposase</fullName>
    </submittedName>
</protein>
<sequence length="95" mass="10774">MKEVRVCEAMKSPVGTLSDGTVLHQQDGGTKSRQVPIWEKSNLTLEEAAAYSGIGINKLREITNEDKCKFVLWVGNKRLIKRRLFDCFVEQAYSI</sequence>
<dbReference type="InterPro" id="IPR038148">
    <property type="entry name" value="Tn1545/Tn916_Xis"/>
</dbReference>
<evidence type="ECO:0000313" key="3">
    <source>
        <dbReference type="EMBL" id="PDX74885.1"/>
    </source>
</evidence>
<reference evidence="2" key="2">
    <citation type="submission" date="2017-07" db="EMBL/GenBank/DDBJ databases">
        <authorList>
            <person name="Sun Z.S."/>
            <person name="Albrecht U."/>
            <person name="Echele G."/>
            <person name="Lee C.C."/>
        </authorList>
    </citation>
    <scope>NUCLEOTIDE SEQUENCE</scope>
    <source>
        <strain evidence="2">CNCM I 4546</strain>
        <strain evidence="3">CNCM I 4573</strain>
    </source>
</reference>
<reference evidence="1 6" key="3">
    <citation type="journal article" date="2019" name="Nat. Med.">
        <title>A library of human gut bacterial isolates paired with longitudinal multiomics data enables mechanistic microbiome research.</title>
        <authorList>
            <person name="Poyet M."/>
            <person name="Groussin M."/>
            <person name="Gibbons S.M."/>
            <person name="Avila-Pacheco J."/>
            <person name="Jiang X."/>
            <person name="Kearney S.M."/>
            <person name="Perrotta A.R."/>
            <person name="Berdy B."/>
            <person name="Zhao S."/>
            <person name="Lieberman T.D."/>
            <person name="Swanson P.K."/>
            <person name="Smith M."/>
            <person name="Roesemann S."/>
            <person name="Alexander J.E."/>
            <person name="Rich S.A."/>
            <person name="Livny J."/>
            <person name="Vlamakis H."/>
            <person name="Clish C."/>
            <person name="Bullock K."/>
            <person name="Deik A."/>
            <person name="Scott J."/>
            <person name="Pierce K.A."/>
            <person name="Xavier R.J."/>
            <person name="Alm E.J."/>
        </authorList>
    </citation>
    <scope>NUCLEOTIDE SEQUENCE [LARGE SCALE GENOMIC DNA]</scope>
    <source>
        <strain evidence="1 6">BIOML-B1</strain>
    </source>
</reference>
<evidence type="ECO:0000313" key="6">
    <source>
        <dbReference type="Proteomes" id="UP000462091"/>
    </source>
</evidence>
<dbReference type="RefSeq" id="WP_015538067.1">
    <property type="nucleotide sequence ID" value="NZ_CP030777.1"/>
</dbReference>
<dbReference type="Gene3D" id="3.90.105.50">
    <property type="match status" value="1"/>
</dbReference>
<evidence type="ECO:0000313" key="5">
    <source>
        <dbReference type="Proteomes" id="UP000220157"/>
    </source>
</evidence>